<feature type="domain" description="Cytoplasmic tRNA 2-thiolation protein 1 C-terminal" evidence="9">
    <location>
        <begin position="632"/>
        <end position="661"/>
    </location>
</feature>
<evidence type="ECO:0000259" key="8">
    <source>
        <dbReference type="Pfam" id="PF01171"/>
    </source>
</evidence>
<comment type="function">
    <text evidence="6">Plays a central role in 2-thiolation of mcm(5)S(2)U at tRNA wobble positions of tRNA(Lys), tRNA(Glu) and tRNA(Gln). Directly binds tRNAs and probably acts by catalyzing adenylation of tRNAs, an intermediate required for 2-thiolation. It is unclear whether it acts as a sulfurtransferase that transfers sulfur from thiocarboxylated URM1 onto the uridine of tRNAs at wobble position.</text>
</comment>
<feature type="compositionally biased region" description="Low complexity" evidence="7">
    <location>
        <begin position="307"/>
        <end position="330"/>
    </location>
</feature>
<evidence type="ECO:0000256" key="6">
    <source>
        <dbReference type="ARBA" id="ARBA00060195"/>
    </source>
</evidence>
<organism evidence="10 11">
    <name type="scientific">Scylla paramamosain</name>
    <name type="common">Mud crab</name>
    <dbReference type="NCBI Taxonomy" id="85552"/>
    <lineage>
        <taxon>Eukaryota</taxon>
        <taxon>Metazoa</taxon>
        <taxon>Ecdysozoa</taxon>
        <taxon>Arthropoda</taxon>
        <taxon>Crustacea</taxon>
        <taxon>Multicrustacea</taxon>
        <taxon>Malacostraca</taxon>
        <taxon>Eumalacostraca</taxon>
        <taxon>Eucarida</taxon>
        <taxon>Decapoda</taxon>
        <taxon>Pleocyemata</taxon>
        <taxon>Brachyura</taxon>
        <taxon>Eubrachyura</taxon>
        <taxon>Portunoidea</taxon>
        <taxon>Portunidae</taxon>
        <taxon>Portuninae</taxon>
        <taxon>Scylla</taxon>
    </lineage>
</organism>
<evidence type="ECO:0000259" key="9">
    <source>
        <dbReference type="Pfam" id="PF16503"/>
    </source>
</evidence>
<dbReference type="GO" id="GO:0002144">
    <property type="term" value="C:cytosolic tRNA wobble base thiouridylase complex"/>
    <property type="evidence" value="ECO:0007669"/>
    <property type="project" value="TreeGrafter"/>
</dbReference>
<proteinExistence type="predicted"/>
<feature type="region of interest" description="Disordered" evidence="7">
    <location>
        <begin position="244"/>
        <end position="332"/>
    </location>
</feature>
<sequence>MFFRVGRGKRGIHLIFSCQCAVPGHCAALRSQYAPVSFNIDTKEMYSYYHVDEELAERAVVDLATLSATLKCASESGTNARASRGRVEEEEEEERGGVIATEGKVATENKYDGGWGGGTVPSETPDSSQAGITEYHVEGNTASWLRECRPAPGSGGRRSRELILPRISPHRIYQCLVEGVTRSKQPRGDNQPNDVYLHLQPRPFLQNDEDVYYPPTLIGFGLEHGQDPEERVYKVYSKKEVEDLRSKQLSKHGKHDKGGKGDHGKAIRSKPLPPPPSPHSPQQPSLPHPPPFLSTTSTTTAVKRGSPPLHLNTTALTPTLPLPHPSTTLSQPFPQRSLTAALTTTRSVAGVNTDTTRGTQYKIVAMPVKCTAGCGSNAVLKRPKTGDALCKECFFRAFEEEVHHTITAAKLFVPGDYVAIAASGGKDSTVLAYVMKLLNDRYNYGLKLVLLSVDEGITGYRDDSLETVKRNEQQYGIPLKVVSYEELYGWTMDRIVQQTGRRSNCTFCGVFRRQALDRGAALLGVDKIVTGHNADDIAETVLMNILRGRRGQTAEVYCHCYGFRGSHIKVQTFQRLDYFSTECIYSPNAYRGHARVFLKDLEKVRATSIIDVIHSGESFSVREGVKMPTQSTCERCGHVSSQAVCKACVLLEGLNKGKPRLGLGKSSKVEEHLASQSTDSSGTTQSPTKAPHAAQPSLSTTHSTQNALRSLHNLDF</sequence>
<dbReference type="GO" id="GO:0002143">
    <property type="term" value="P:tRNA wobble position uridine thiolation"/>
    <property type="evidence" value="ECO:0007669"/>
    <property type="project" value="TreeGrafter"/>
</dbReference>
<dbReference type="GO" id="GO:0016740">
    <property type="term" value="F:transferase activity"/>
    <property type="evidence" value="ECO:0007669"/>
    <property type="project" value="UniProtKB-KW"/>
</dbReference>
<evidence type="ECO:0008006" key="12">
    <source>
        <dbReference type="Google" id="ProtNLM"/>
    </source>
</evidence>
<dbReference type="InterPro" id="IPR020554">
    <property type="entry name" value="UPF0021_CS"/>
</dbReference>
<feature type="compositionally biased region" description="Basic and acidic residues" evidence="7">
    <location>
        <begin position="256"/>
        <end position="265"/>
    </location>
</feature>
<dbReference type="GO" id="GO:0000049">
    <property type="term" value="F:tRNA binding"/>
    <property type="evidence" value="ECO:0007669"/>
    <property type="project" value="UniProtKB-KW"/>
</dbReference>
<keyword evidence="2" id="KW-0820">tRNA-binding</keyword>
<protein>
    <recommendedName>
        <fullName evidence="12">Cytoplasmic tRNA adenylyltransferase 1</fullName>
    </recommendedName>
</protein>
<name>A0AAW0UFB4_SCYPA</name>
<dbReference type="AlphaFoldDB" id="A0AAW0UFB4"/>
<feature type="region of interest" description="Disordered" evidence="7">
    <location>
        <begin position="77"/>
        <end position="97"/>
    </location>
</feature>
<feature type="compositionally biased region" description="Polar residues" evidence="7">
    <location>
        <begin position="696"/>
        <end position="708"/>
    </location>
</feature>
<dbReference type="PANTHER" id="PTHR11807:SF12">
    <property type="entry name" value="CYTOPLASMIC TRNA 2-THIOLATION PROTEIN 1"/>
    <property type="match status" value="1"/>
</dbReference>
<evidence type="ECO:0000313" key="11">
    <source>
        <dbReference type="Proteomes" id="UP001487740"/>
    </source>
</evidence>
<dbReference type="Gene3D" id="3.40.50.620">
    <property type="entry name" value="HUPs"/>
    <property type="match status" value="1"/>
</dbReference>
<reference evidence="10 11" key="1">
    <citation type="submission" date="2023-03" db="EMBL/GenBank/DDBJ databases">
        <title>High-quality genome of Scylla paramamosain provides insights in environmental adaptation.</title>
        <authorList>
            <person name="Zhang L."/>
        </authorList>
    </citation>
    <scope>NUCLEOTIDE SEQUENCE [LARGE SCALE GENOMIC DNA]</scope>
    <source>
        <strain evidence="10">LZ_2023a</strain>
        <tissue evidence="10">Muscle</tissue>
    </source>
</reference>
<dbReference type="FunFam" id="3.40.50.620:FF:000132">
    <property type="entry name" value="Cytoplasmic tRNA 2-thiolation protein 1"/>
    <property type="match status" value="1"/>
</dbReference>
<evidence type="ECO:0000256" key="1">
    <source>
        <dbReference type="ARBA" id="ARBA00022490"/>
    </source>
</evidence>
<keyword evidence="3" id="KW-0808">Transferase</keyword>
<dbReference type="PANTHER" id="PTHR11807">
    <property type="entry name" value="ATPASES OF THE PP SUPERFAMILY-RELATED"/>
    <property type="match status" value="1"/>
</dbReference>
<gene>
    <name evidence="10" type="ORF">O3P69_003885</name>
</gene>
<evidence type="ECO:0000256" key="4">
    <source>
        <dbReference type="ARBA" id="ARBA00022694"/>
    </source>
</evidence>
<evidence type="ECO:0000256" key="7">
    <source>
        <dbReference type="SAM" id="MobiDB-lite"/>
    </source>
</evidence>
<evidence type="ECO:0000256" key="2">
    <source>
        <dbReference type="ARBA" id="ARBA00022555"/>
    </source>
</evidence>
<dbReference type="InterPro" id="IPR032442">
    <property type="entry name" value="CTU1_C"/>
</dbReference>
<keyword evidence="1" id="KW-0963">Cytoplasm</keyword>
<feature type="compositionally biased region" description="Pro residues" evidence="7">
    <location>
        <begin position="271"/>
        <end position="292"/>
    </location>
</feature>
<dbReference type="InterPro" id="IPR056369">
    <property type="entry name" value="CTU1-like_ATP-bd"/>
</dbReference>
<dbReference type="Pfam" id="PF16503">
    <property type="entry name" value="zn-ribbon_14"/>
    <property type="match status" value="1"/>
</dbReference>
<keyword evidence="11" id="KW-1185">Reference proteome</keyword>
<dbReference type="GO" id="GO:0005739">
    <property type="term" value="C:mitochondrion"/>
    <property type="evidence" value="ECO:0007669"/>
    <property type="project" value="TreeGrafter"/>
</dbReference>
<dbReference type="CDD" id="cd01713">
    <property type="entry name" value="CTU1-like"/>
    <property type="match status" value="1"/>
</dbReference>
<feature type="region of interest" description="Disordered" evidence="7">
    <location>
        <begin position="661"/>
        <end position="716"/>
    </location>
</feature>
<comment type="caution">
    <text evidence="10">The sequence shown here is derived from an EMBL/GenBank/DDBJ whole genome shotgun (WGS) entry which is preliminary data.</text>
</comment>
<dbReference type="Pfam" id="PF01171">
    <property type="entry name" value="ATP_bind_3"/>
    <property type="match status" value="1"/>
</dbReference>
<keyword evidence="4" id="KW-0819">tRNA processing</keyword>
<evidence type="ECO:0000313" key="10">
    <source>
        <dbReference type="EMBL" id="KAK8398274.1"/>
    </source>
</evidence>
<dbReference type="SUPFAM" id="SSF52402">
    <property type="entry name" value="Adenine nucleotide alpha hydrolases-like"/>
    <property type="match status" value="1"/>
</dbReference>
<keyword evidence="5" id="KW-0694">RNA-binding</keyword>
<feature type="domain" description="tRNA(Ile)-lysidine/2-thiocytidine synthase N-terminal" evidence="8">
    <location>
        <begin position="418"/>
        <end position="551"/>
    </location>
</feature>
<dbReference type="EMBL" id="JARAKH010000012">
    <property type="protein sequence ID" value="KAK8398274.1"/>
    <property type="molecule type" value="Genomic_DNA"/>
</dbReference>
<evidence type="ECO:0000256" key="5">
    <source>
        <dbReference type="ARBA" id="ARBA00022884"/>
    </source>
</evidence>
<accession>A0AAW0UFB4</accession>
<dbReference type="Proteomes" id="UP001487740">
    <property type="component" value="Unassembled WGS sequence"/>
</dbReference>
<dbReference type="InterPro" id="IPR011063">
    <property type="entry name" value="TilS/TtcA_N"/>
</dbReference>
<dbReference type="InterPro" id="IPR014729">
    <property type="entry name" value="Rossmann-like_a/b/a_fold"/>
</dbReference>
<feature type="compositionally biased region" description="Low complexity" evidence="7">
    <location>
        <begin position="675"/>
        <end position="688"/>
    </location>
</feature>
<dbReference type="PROSITE" id="PS01263">
    <property type="entry name" value="UPF0021"/>
    <property type="match status" value="1"/>
</dbReference>
<evidence type="ECO:0000256" key="3">
    <source>
        <dbReference type="ARBA" id="ARBA00022679"/>
    </source>
</evidence>